<reference evidence="1" key="1">
    <citation type="submission" date="2020-05" db="UniProtKB">
        <authorList>
            <consortium name="EnsemblMetazoa"/>
        </authorList>
    </citation>
    <scope>IDENTIFICATION</scope>
    <source>
        <strain evidence="1">BB02</strain>
    </source>
</reference>
<gene>
    <name evidence="1" type="primary">106069724</name>
</gene>
<dbReference type="Proteomes" id="UP000076420">
    <property type="component" value="Unassembled WGS sequence"/>
</dbReference>
<dbReference type="EnsemblMetazoa" id="BGLB008638-RB">
    <property type="protein sequence ID" value="BGLB008638-PB"/>
    <property type="gene ID" value="BGLB008638"/>
</dbReference>
<protein>
    <submittedName>
        <fullName evidence="1">Uncharacterized protein</fullName>
    </submittedName>
</protein>
<organism evidence="1 2">
    <name type="scientific">Biomphalaria glabrata</name>
    <name type="common">Bloodfluke planorb</name>
    <name type="synonym">Freshwater snail</name>
    <dbReference type="NCBI Taxonomy" id="6526"/>
    <lineage>
        <taxon>Eukaryota</taxon>
        <taxon>Metazoa</taxon>
        <taxon>Spiralia</taxon>
        <taxon>Lophotrochozoa</taxon>
        <taxon>Mollusca</taxon>
        <taxon>Gastropoda</taxon>
        <taxon>Heterobranchia</taxon>
        <taxon>Euthyneura</taxon>
        <taxon>Panpulmonata</taxon>
        <taxon>Hygrophila</taxon>
        <taxon>Lymnaeoidea</taxon>
        <taxon>Planorbidae</taxon>
        <taxon>Biomphalaria</taxon>
    </lineage>
</organism>
<accession>A0A2C9JVE0</accession>
<sequence>MTAATIATVGAIALTVATGGIAAPVIAAGAAHGLAIGSAGAALGTATGVAATTAAATAAGAVAGATTVAAGTAGVAAGSVLTGAATGAVIAGSTAASVSSVSVGAAGLATTGIAAGPLGWILLGADDYNLHNGKGPATSNFTFDCWKPILHSYSLEPSDGKLLREIIMDPCIKQVIITPSKRADSFPHLEIINRWEERFHVEYVTLPNKQIAAHAVLI</sequence>
<dbReference type="VEuPathDB" id="VectorBase:BGLAX_050972"/>
<dbReference type="VEuPathDB" id="VectorBase:BGLB008638"/>
<proteinExistence type="predicted"/>
<evidence type="ECO:0000313" key="2">
    <source>
        <dbReference type="Proteomes" id="UP000076420"/>
    </source>
</evidence>
<dbReference type="AlphaFoldDB" id="A0A2C9JVE0"/>
<dbReference type="KEGG" id="bgt:106069724"/>
<name>A0A2C9JVE0_BIOGL</name>
<evidence type="ECO:0000313" key="1">
    <source>
        <dbReference type="EnsemblMetazoa" id="BGLB008638-PB"/>
    </source>
</evidence>